<dbReference type="PANTHER" id="PTHR45641:SF1">
    <property type="entry name" value="AAA+ ATPASE DOMAIN-CONTAINING PROTEIN"/>
    <property type="match status" value="1"/>
</dbReference>
<accession>A0A816E0D8</accession>
<keyword evidence="6 8" id="KW-0802">TPR repeat</keyword>
<evidence type="ECO:0000256" key="2">
    <source>
        <dbReference type="ARBA" id="ARBA00022676"/>
    </source>
</evidence>
<evidence type="ECO:0000256" key="7">
    <source>
        <dbReference type="ARBA" id="ARBA00047597"/>
    </source>
</evidence>
<evidence type="ECO:0000256" key="9">
    <source>
        <dbReference type="RuleBase" id="RU361228"/>
    </source>
</evidence>
<keyword evidence="5" id="KW-0677">Repeat</keyword>
<evidence type="ECO:0000256" key="1">
    <source>
        <dbReference type="ARBA" id="ARBA00009558"/>
    </source>
</evidence>
<dbReference type="Proteomes" id="UP000663828">
    <property type="component" value="Unassembled WGS sequence"/>
</dbReference>
<dbReference type="SUPFAM" id="SSF56399">
    <property type="entry name" value="ADP-ribosylation"/>
    <property type="match status" value="1"/>
</dbReference>
<evidence type="ECO:0000256" key="6">
    <source>
        <dbReference type="ARBA" id="ARBA00022803"/>
    </source>
</evidence>
<feature type="repeat" description="TPR" evidence="8">
    <location>
        <begin position="611"/>
        <end position="644"/>
    </location>
</feature>
<dbReference type="InterPro" id="IPR000768">
    <property type="entry name" value="ART"/>
</dbReference>
<keyword evidence="11" id="KW-1185">Reference proteome</keyword>
<keyword evidence="4" id="KW-0548">Nucleotidyltransferase</keyword>
<feature type="repeat" description="TPR" evidence="8">
    <location>
        <begin position="527"/>
        <end position="560"/>
    </location>
</feature>
<comment type="catalytic activity">
    <reaction evidence="7 9">
        <text>L-arginyl-[protein] + NAD(+) = N(omega)-(ADP-D-ribosyl)-L-arginyl-[protein] + nicotinamide + H(+)</text>
        <dbReference type="Rhea" id="RHEA:19149"/>
        <dbReference type="Rhea" id="RHEA-COMP:10532"/>
        <dbReference type="Rhea" id="RHEA-COMP:15087"/>
        <dbReference type="ChEBI" id="CHEBI:15378"/>
        <dbReference type="ChEBI" id="CHEBI:17154"/>
        <dbReference type="ChEBI" id="CHEBI:29965"/>
        <dbReference type="ChEBI" id="CHEBI:57540"/>
        <dbReference type="ChEBI" id="CHEBI:142554"/>
        <dbReference type="EC" id="2.4.2.31"/>
    </reaction>
</comment>
<dbReference type="InterPro" id="IPR011990">
    <property type="entry name" value="TPR-like_helical_dom_sf"/>
</dbReference>
<reference evidence="10" key="1">
    <citation type="submission" date="2021-02" db="EMBL/GenBank/DDBJ databases">
        <authorList>
            <person name="Nowell W R."/>
        </authorList>
    </citation>
    <scope>NUCLEOTIDE SEQUENCE</scope>
</reference>
<dbReference type="Pfam" id="PF01129">
    <property type="entry name" value="ART"/>
    <property type="match status" value="1"/>
</dbReference>
<keyword evidence="9" id="KW-0521">NADP</keyword>
<dbReference type="PROSITE" id="PS50005">
    <property type="entry name" value="TPR"/>
    <property type="match status" value="5"/>
</dbReference>
<sequence>MATHKIISTRRESSREVRTIQDLLLIWLDGNIDEHDKDCQMTLAELRNVVNYLETYVNTDKCIEFIETIEDQRVFMIISGSLGQHALPRLQQQSQIDSIFIFCRNKQLHEQWAREWPQIKGVFIEINSICEILKQEVQQAKHNTVSISFLGCDQRSNQLEPSYMYTQILKEILLSIDYDDKHIKDYVNYCYKIFDKNEKVLNDIKKFKRKYHQKTPIWWYTCESFLYPMLNDGIRFLDGNIITRLGFFIKDLHQNIEKVHKKQQVVQTFTVYRGQKLSVDDFERLRRTKGGLMSFNSFLSTSTKREISLRFAQQGLSNKNLLGILFTMEIDPKQSTIPFASISQLSNMPNENEVLFSMLNVFTVDEIRQIDGNHQLIEVHLTLTHDNDPDLTNLTRRIRAESFPLEKPWERLGLVLKKLGQYDKAEEIFRKLLDQTKTDNEKKRIYHQLALLKDKQGKYEDAIQLYEKVRFLHGRTLPDNHPDLATYDNNIGLVYFNQGDYSKALSYHQKALVNRQQSLPTNHPHLATSYDNIGIVYGAMNESTKALDHFEKALAIRQRTLLSNHPDLGASYGNVGNVHYALQDYPKALSFYEKALEVKRKSLPPHHPDLAAINNNMGYVYENTNNHAKALVFFEQAVQISKKALPSNHPTREIYERNSERLKNKVYS</sequence>
<proteinExistence type="inferred from homology"/>
<feature type="repeat" description="TPR" evidence="8">
    <location>
        <begin position="406"/>
        <end position="439"/>
    </location>
</feature>
<dbReference type="GO" id="GO:0016779">
    <property type="term" value="F:nucleotidyltransferase activity"/>
    <property type="evidence" value="ECO:0007669"/>
    <property type="project" value="UniProtKB-KW"/>
</dbReference>
<dbReference type="Gene3D" id="1.25.40.10">
    <property type="entry name" value="Tetratricopeptide repeat domain"/>
    <property type="match status" value="2"/>
</dbReference>
<dbReference type="EMBL" id="CAJNOR010009105">
    <property type="protein sequence ID" value="CAF1641173.1"/>
    <property type="molecule type" value="Genomic_DNA"/>
</dbReference>
<keyword evidence="9" id="KW-0520">NAD</keyword>
<dbReference type="SMART" id="SM00028">
    <property type="entry name" value="TPR"/>
    <property type="match status" value="6"/>
</dbReference>
<feature type="repeat" description="TPR" evidence="8">
    <location>
        <begin position="569"/>
        <end position="602"/>
    </location>
</feature>
<dbReference type="InterPro" id="IPR019734">
    <property type="entry name" value="TPR_rpt"/>
</dbReference>
<protein>
    <recommendedName>
        <fullName evidence="9">NAD(P)(+)--arginine ADP-ribosyltransferase</fullName>
        <ecNumber evidence="9">2.4.2.31</ecNumber>
    </recommendedName>
    <alternativeName>
        <fullName evidence="9">Mono(ADP-ribosyl)transferase</fullName>
    </alternativeName>
</protein>
<evidence type="ECO:0000256" key="4">
    <source>
        <dbReference type="ARBA" id="ARBA00022695"/>
    </source>
</evidence>
<keyword evidence="2 9" id="KW-0328">Glycosyltransferase</keyword>
<evidence type="ECO:0000256" key="8">
    <source>
        <dbReference type="PROSITE-ProRule" id="PRU00339"/>
    </source>
</evidence>
<feature type="repeat" description="TPR" evidence="8">
    <location>
        <begin position="485"/>
        <end position="518"/>
    </location>
</feature>
<evidence type="ECO:0000256" key="3">
    <source>
        <dbReference type="ARBA" id="ARBA00022679"/>
    </source>
</evidence>
<organism evidence="10 11">
    <name type="scientific">Adineta ricciae</name>
    <name type="common">Rotifer</name>
    <dbReference type="NCBI Taxonomy" id="249248"/>
    <lineage>
        <taxon>Eukaryota</taxon>
        <taxon>Metazoa</taxon>
        <taxon>Spiralia</taxon>
        <taxon>Gnathifera</taxon>
        <taxon>Rotifera</taxon>
        <taxon>Eurotatoria</taxon>
        <taxon>Bdelloidea</taxon>
        <taxon>Adinetida</taxon>
        <taxon>Adinetidae</taxon>
        <taxon>Adineta</taxon>
    </lineage>
</organism>
<dbReference type="EC" id="2.4.2.31" evidence="9"/>
<dbReference type="PANTHER" id="PTHR45641">
    <property type="entry name" value="TETRATRICOPEPTIDE REPEAT PROTEIN (AFU_ORTHOLOGUE AFUA_6G03870)"/>
    <property type="match status" value="1"/>
</dbReference>
<keyword evidence="3 9" id="KW-0808">Transferase</keyword>
<dbReference type="AlphaFoldDB" id="A0A816E0D8"/>
<evidence type="ECO:0000313" key="10">
    <source>
        <dbReference type="EMBL" id="CAF1641173.1"/>
    </source>
</evidence>
<dbReference type="PROSITE" id="PS51996">
    <property type="entry name" value="TR_MART"/>
    <property type="match status" value="1"/>
</dbReference>
<evidence type="ECO:0000256" key="5">
    <source>
        <dbReference type="ARBA" id="ARBA00022737"/>
    </source>
</evidence>
<dbReference type="SUPFAM" id="SSF81901">
    <property type="entry name" value="HCP-like"/>
    <property type="match status" value="1"/>
</dbReference>
<comment type="caution">
    <text evidence="10">The sequence shown here is derived from an EMBL/GenBank/DDBJ whole genome shotgun (WGS) entry which is preliminary data.</text>
</comment>
<dbReference type="Pfam" id="PF13424">
    <property type="entry name" value="TPR_12"/>
    <property type="match status" value="3"/>
</dbReference>
<name>A0A816E0D8_ADIRI</name>
<comment type="similarity">
    <text evidence="1 9">Belongs to the Arg-specific ADP-ribosyltransferase family.</text>
</comment>
<gene>
    <name evidence="10" type="ORF">XAT740_LOCUS53335</name>
</gene>
<evidence type="ECO:0000313" key="11">
    <source>
        <dbReference type="Proteomes" id="UP000663828"/>
    </source>
</evidence>
<dbReference type="Gene3D" id="3.90.176.10">
    <property type="entry name" value="Toxin ADP-ribosyltransferase, Chain A, domain 1"/>
    <property type="match status" value="1"/>
</dbReference>
<dbReference type="GO" id="GO:0106274">
    <property type="term" value="F:NAD+-protein-arginine ADP-ribosyltransferase activity"/>
    <property type="evidence" value="ECO:0007669"/>
    <property type="project" value="UniProtKB-EC"/>
</dbReference>